<evidence type="ECO:0000313" key="3">
    <source>
        <dbReference type="Proteomes" id="UP000838756"/>
    </source>
</evidence>
<name>A0A8S4SP29_9NEOP</name>
<accession>A0A8S4SP29</accession>
<evidence type="ECO:0000313" key="2">
    <source>
        <dbReference type="EMBL" id="CAH2267575.1"/>
    </source>
</evidence>
<dbReference type="OrthoDB" id="7234983at2759"/>
<feature type="signal peptide" evidence="1">
    <location>
        <begin position="1"/>
        <end position="20"/>
    </location>
</feature>
<keyword evidence="1" id="KW-0732">Signal</keyword>
<comment type="caution">
    <text evidence="2">The sequence shown here is derived from an EMBL/GenBank/DDBJ whole genome shotgun (WGS) entry which is preliminary data.</text>
</comment>
<sequence>MHRLALFIFSVVVLLNKGCCEYEINEEKTAMLEECAKTVVRDPHSCDFQTCVAKKSGFMLSNGTIDKSLLEATIEKDFKNKTDIMAIVKEKCLLDNLEEYGPPHMCHIGKVTNCLHLYLILNCPQWKTSEHCDKVRDRLDDCESVFP</sequence>
<dbReference type="Gene3D" id="1.10.238.270">
    <property type="match status" value="1"/>
</dbReference>
<protein>
    <submittedName>
        <fullName evidence="2">Jg11864 protein</fullName>
    </submittedName>
</protein>
<feature type="chain" id="PRO_5035800689" evidence="1">
    <location>
        <begin position="21"/>
        <end position="147"/>
    </location>
</feature>
<dbReference type="AlphaFoldDB" id="A0A8S4SP29"/>
<dbReference type="Proteomes" id="UP000838756">
    <property type="component" value="Unassembled WGS sequence"/>
</dbReference>
<proteinExistence type="predicted"/>
<evidence type="ECO:0000256" key="1">
    <source>
        <dbReference type="SAM" id="SignalP"/>
    </source>
</evidence>
<dbReference type="EMBL" id="CAKXAJ010026368">
    <property type="protein sequence ID" value="CAH2267575.1"/>
    <property type="molecule type" value="Genomic_DNA"/>
</dbReference>
<keyword evidence="3" id="KW-1185">Reference proteome</keyword>
<organism evidence="2 3">
    <name type="scientific">Pararge aegeria aegeria</name>
    <dbReference type="NCBI Taxonomy" id="348720"/>
    <lineage>
        <taxon>Eukaryota</taxon>
        <taxon>Metazoa</taxon>
        <taxon>Ecdysozoa</taxon>
        <taxon>Arthropoda</taxon>
        <taxon>Hexapoda</taxon>
        <taxon>Insecta</taxon>
        <taxon>Pterygota</taxon>
        <taxon>Neoptera</taxon>
        <taxon>Endopterygota</taxon>
        <taxon>Lepidoptera</taxon>
        <taxon>Glossata</taxon>
        <taxon>Ditrysia</taxon>
        <taxon>Papilionoidea</taxon>
        <taxon>Nymphalidae</taxon>
        <taxon>Satyrinae</taxon>
        <taxon>Satyrini</taxon>
        <taxon>Parargina</taxon>
        <taxon>Pararge</taxon>
    </lineage>
</organism>
<reference evidence="2" key="1">
    <citation type="submission" date="2022-03" db="EMBL/GenBank/DDBJ databases">
        <authorList>
            <person name="Lindestad O."/>
        </authorList>
    </citation>
    <scope>NUCLEOTIDE SEQUENCE</scope>
</reference>
<gene>
    <name evidence="2" type="primary">jg11864</name>
    <name evidence="2" type="ORF">PAEG_LOCUS26091</name>
</gene>